<evidence type="ECO:0000256" key="4">
    <source>
        <dbReference type="ARBA" id="ARBA00022729"/>
    </source>
</evidence>
<evidence type="ECO:0000313" key="9">
    <source>
        <dbReference type="EMBL" id="EKY03343.1"/>
    </source>
</evidence>
<dbReference type="Proteomes" id="UP000010408">
    <property type="component" value="Unassembled WGS sequence"/>
</dbReference>
<dbReference type="EMBL" id="AMEQ01000002">
    <property type="protein sequence ID" value="EKY03343.1"/>
    <property type="molecule type" value="Genomic_DNA"/>
</dbReference>
<evidence type="ECO:0000256" key="3">
    <source>
        <dbReference type="ARBA" id="ARBA00022614"/>
    </source>
</evidence>
<dbReference type="eggNOG" id="COG4886">
    <property type="taxonomic scope" value="Bacteria"/>
</dbReference>
<evidence type="ECO:0000256" key="8">
    <source>
        <dbReference type="SAM" id="SignalP"/>
    </source>
</evidence>
<dbReference type="SUPFAM" id="SSF52058">
    <property type="entry name" value="L domain-like"/>
    <property type="match status" value="1"/>
</dbReference>
<feature type="chain" id="PRO_5003954654" evidence="8">
    <location>
        <begin position="26"/>
        <end position="457"/>
    </location>
</feature>
<dbReference type="GO" id="GO:0005886">
    <property type="term" value="C:plasma membrane"/>
    <property type="evidence" value="ECO:0007669"/>
    <property type="project" value="UniProtKB-SubCell"/>
</dbReference>
<name>L1NJ10_9PORP</name>
<proteinExistence type="predicted"/>
<dbReference type="STRING" id="1127696.HMPREF9134_00009"/>
<dbReference type="RefSeq" id="WP_005467954.1">
    <property type="nucleotide sequence ID" value="NZ_KB291034.1"/>
</dbReference>
<evidence type="ECO:0000313" key="10">
    <source>
        <dbReference type="Proteomes" id="UP000010408"/>
    </source>
</evidence>
<dbReference type="FunFam" id="3.80.10.10:FF:000299">
    <property type="entry name" value="Piriformospora indica-insensitive protein 2"/>
    <property type="match status" value="1"/>
</dbReference>
<comment type="subcellular location">
    <subcellularLocation>
        <location evidence="1">Cell membrane</location>
    </subcellularLocation>
</comment>
<dbReference type="AlphaFoldDB" id="L1NJ10"/>
<dbReference type="PATRIC" id="fig|1127696.3.peg.8"/>
<comment type="caution">
    <text evidence="9">The sequence shown here is derived from an EMBL/GenBank/DDBJ whole genome shotgun (WGS) entry which is preliminary data.</text>
</comment>
<keyword evidence="3" id="KW-0433">Leucine-rich repeat</keyword>
<dbReference type="InterPro" id="IPR052941">
    <property type="entry name" value="StomDev_PlantInt_Reg"/>
</dbReference>
<dbReference type="InterPro" id="IPR032675">
    <property type="entry name" value="LRR_dom_sf"/>
</dbReference>
<accession>L1NJ10</accession>
<evidence type="ECO:0000256" key="1">
    <source>
        <dbReference type="ARBA" id="ARBA00004236"/>
    </source>
</evidence>
<keyword evidence="6" id="KW-0472">Membrane</keyword>
<dbReference type="Pfam" id="PF13855">
    <property type="entry name" value="LRR_8"/>
    <property type="match status" value="1"/>
</dbReference>
<organism evidence="9 10">
    <name type="scientific">Porphyromonas catoniae F0037</name>
    <dbReference type="NCBI Taxonomy" id="1127696"/>
    <lineage>
        <taxon>Bacteria</taxon>
        <taxon>Pseudomonadati</taxon>
        <taxon>Bacteroidota</taxon>
        <taxon>Bacteroidia</taxon>
        <taxon>Bacteroidales</taxon>
        <taxon>Porphyromonadaceae</taxon>
        <taxon>Porphyromonas</taxon>
    </lineage>
</organism>
<feature type="compositionally biased region" description="Low complexity" evidence="7">
    <location>
        <begin position="29"/>
        <end position="40"/>
    </location>
</feature>
<reference evidence="9 10" key="1">
    <citation type="submission" date="2012-05" db="EMBL/GenBank/DDBJ databases">
        <authorList>
            <person name="Weinstock G."/>
            <person name="Sodergren E."/>
            <person name="Lobos E.A."/>
            <person name="Fulton L."/>
            <person name="Fulton R."/>
            <person name="Courtney L."/>
            <person name="Fronick C."/>
            <person name="O'Laughlin M."/>
            <person name="Godfrey J."/>
            <person name="Wilson R.M."/>
            <person name="Miner T."/>
            <person name="Farmer C."/>
            <person name="Delehaunty K."/>
            <person name="Cordes M."/>
            <person name="Minx P."/>
            <person name="Tomlinson C."/>
            <person name="Chen J."/>
            <person name="Wollam A."/>
            <person name="Pepin K.H."/>
            <person name="Bhonagiri V."/>
            <person name="Zhang X."/>
            <person name="Suruliraj S."/>
            <person name="Warren W."/>
            <person name="Mitreva M."/>
            <person name="Mardis E.R."/>
            <person name="Wilson R.K."/>
        </authorList>
    </citation>
    <scope>NUCLEOTIDE SEQUENCE [LARGE SCALE GENOMIC DNA]</scope>
    <source>
        <strain evidence="9 10">F0037</strain>
    </source>
</reference>
<evidence type="ECO:0000256" key="6">
    <source>
        <dbReference type="ARBA" id="ARBA00023136"/>
    </source>
</evidence>
<dbReference type="Pfam" id="PF00560">
    <property type="entry name" value="LRR_1"/>
    <property type="match status" value="1"/>
</dbReference>
<feature type="region of interest" description="Disordered" evidence="7">
    <location>
        <begin position="25"/>
        <end position="54"/>
    </location>
</feature>
<dbReference type="PANTHER" id="PTHR48004">
    <property type="entry name" value="OS01G0149700 PROTEIN"/>
    <property type="match status" value="1"/>
</dbReference>
<keyword evidence="4 8" id="KW-0732">Signal</keyword>
<keyword evidence="2" id="KW-1003">Cell membrane</keyword>
<protein>
    <submittedName>
        <fullName evidence="9">Leucine Rich repeat-containing domain protein</fullName>
    </submittedName>
</protein>
<dbReference type="InterPro" id="IPR001611">
    <property type="entry name" value="Leu-rich_rpt"/>
</dbReference>
<evidence type="ECO:0000256" key="2">
    <source>
        <dbReference type="ARBA" id="ARBA00022475"/>
    </source>
</evidence>
<dbReference type="Gene3D" id="3.80.10.10">
    <property type="entry name" value="Ribonuclease Inhibitor"/>
    <property type="match status" value="2"/>
</dbReference>
<keyword evidence="5" id="KW-0677">Repeat</keyword>
<dbReference type="PROSITE" id="PS51257">
    <property type="entry name" value="PROKAR_LIPOPROTEIN"/>
    <property type="match status" value="1"/>
</dbReference>
<dbReference type="PANTHER" id="PTHR48004:SF59">
    <property type="entry name" value="LEUCINE-RICH REPEAT-CONTAINING N-TERMINAL PLANT-TYPE DOMAIN-CONTAINING PROTEIN"/>
    <property type="match status" value="1"/>
</dbReference>
<gene>
    <name evidence="9" type="ORF">HMPREF9134_00009</name>
</gene>
<sequence>MKKTLLSALALIALGGVFQSCNKEASEPTATQTSQSKTSAGARNAAQEEEPAISGSLRSDSLALVDLYQATKGDNWHHTNFWLSEEPLSKWYGVHVDQVGGQPRVVGLYLGANQLKGTLPASIGQLTALRRLHLQYNRDLTGSLPESLFNLERLVSLRLRFTSLTGELPAAIGKLTKIDTLDLSNSQYDLSMWWDGDPKTAKEHRPNLKTLSGSLPKELGNLKKAHYIDLSFQGFSGELPKELGNLTELKYLALYGCQFEGALPESLGGLKSLVYFSAGKNKFSGAIPSPLGNLPELRNLLLSYNQLSGEVPASLGNLKSLQILNLEHNQLSGRIPAALTGLTSIYQLYLNGNKFTGIIPADLGGAQQPNLIWVDLRDNDLEGHLPARVKQFVPDAKGMKHIAELPEFGYVLFAVSGNRLSGLVPQQYISYPQTLKLLLPQRGVGFTNLKNDESLVK</sequence>
<evidence type="ECO:0000256" key="7">
    <source>
        <dbReference type="SAM" id="MobiDB-lite"/>
    </source>
</evidence>
<evidence type="ECO:0000256" key="5">
    <source>
        <dbReference type="ARBA" id="ARBA00022737"/>
    </source>
</evidence>
<dbReference type="HOGENOM" id="CLU_612307_0_0_10"/>
<feature type="signal peptide" evidence="8">
    <location>
        <begin position="1"/>
        <end position="25"/>
    </location>
</feature>